<evidence type="ECO:0000313" key="2">
    <source>
        <dbReference type="Proteomes" id="UP000241769"/>
    </source>
</evidence>
<dbReference type="EMBL" id="MDYQ01000149">
    <property type="protein sequence ID" value="PRP80447.1"/>
    <property type="molecule type" value="Genomic_DNA"/>
</dbReference>
<gene>
    <name evidence="1" type="ORF">PROFUN_11902</name>
</gene>
<dbReference type="Proteomes" id="UP000241769">
    <property type="component" value="Unassembled WGS sequence"/>
</dbReference>
<protein>
    <submittedName>
        <fullName evidence="1">Uncharacterized protein</fullName>
    </submittedName>
</protein>
<keyword evidence="2" id="KW-1185">Reference proteome</keyword>
<reference evidence="1 2" key="1">
    <citation type="journal article" date="2018" name="Genome Biol. Evol.">
        <title>Multiple Roots of Fruiting Body Formation in Amoebozoa.</title>
        <authorList>
            <person name="Hillmann F."/>
            <person name="Forbes G."/>
            <person name="Novohradska S."/>
            <person name="Ferling I."/>
            <person name="Riege K."/>
            <person name="Groth M."/>
            <person name="Westermann M."/>
            <person name="Marz M."/>
            <person name="Spaller T."/>
            <person name="Winckler T."/>
            <person name="Schaap P."/>
            <person name="Glockner G."/>
        </authorList>
    </citation>
    <scope>NUCLEOTIDE SEQUENCE [LARGE SCALE GENOMIC DNA]</scope>
    <source>
        <strain evidence="1 2">Jena</strain>
    </source>
</reference>
<organism evidence="1 2">
    <name type="scientific">Planoprotostelium fungivorum</name>
    <dbReference type="NCBI Taxonomy" id="1890364"/>
    <lineage>
        <taxon>Eukaryota</taxon>
        <taxon>Amoebozoa</taxon>
        <taxon>Evosea</taxon>
        <taxon>Variosea</taxon>
        <taxon>Cavosteliida</taxon>
        <taxon>Cavosteliaceae</taxon>
        <taxon>Planoprotostelium</taxon>
    </lineage>
</organism>
<comment type="caution">
    <text evidence="1">The sequence shown here is derived from an EMBL/GenBank/DDBJ whole genome shotgun (WGS) entry which is preliminary data.</text>
</comment>
<proteinExistence type="predicted"/>
<dbReference type="AlphaFoldDB" id="A0A2P6N910"/>
<sequence length="198" mass="22503">MSSELQLEEMQKTLGDKDKFIIKQMTVIQAFSVHANSETKIFEKQPSQPRHPGRNQYQPWQAQWEETAQDKKVQVERDYALRTLLDLLESLVAECPHEDLMAEAEAEGFSNYRAANCHFQLNTQASTSPSPNMPPKAFAQVAKDYGRDTQREQMSYITQIRSAGQKACLREEGLSTSNITPAFLDAAKDIPIERPQIN</sequence>
<name>A0A2P6N910_9EUKA</name>
<dbReference type="InParanoid" id="A0A2P6N910"/>
<accession>A0A2P6N910</accession>
<evidence type="ECO:0000313" key="1">
    <source>
        <dbReference type="EMBL" id="PRP80447.1"/>
    </source>
</evidence>